<name>A0A6C0ADT3_9ZZZZ</name>
<organism evidence="1">
    <name type="scientific">viral metagenome</name>
    <dbReference type="NCBI Taxonomy" id="1070528"/>
    <lineage>
        <taxon>unclassified sequences</taxon>
        <taxon>metagenomes</taxon>
        <taxon>organismal metagenomes</taxon>
    </lineage>
</organism>
<dbReference type="EMBL" id="MN740593">
    <property type="protein sequence ID" value="QHS77878.1"/>
    <property type="molecule type" value="Genomic_DNA"/>
</dbReference>
<evidence type="ECO:0000313" key="1">
    <source>
        <dbReference type="EMBL" id="QHS77878.1"/>
    </source>
</evidence>
<accession>A0A6C0ADT3</accession>
<protein>
    <submittedName>
        <fullName evidence="1">Uncharacterized protein</fullName>
    </submittedName>
</protein>
<dbReference type="AlphaFoldDB" id="A0A6C0ADT3"/>
<proteinExistence type="predicted"/>
<sequence>MNTFYIKDIFSYLKFEKIKNNSKFIYLKI</sequence>
<reference evidence="1" key="1">
    <citation type="journal article" date="2020" name="Nature">
        <title>Giant virus diversity and host interactions through global metagenomics.</title>
        <authorList>
            <person name="Schulz F."/>
            <person name="Roux S."/>
            <person name="Paez-Espino D."/>
            <person name="Jungbluth S."/>
            <person name="Walsh D.A."/>
            <person name="Denef V.J."/>
            <person name="McMahon K.D."/>
            <person name="Konstantinidis K.T."/>
            <person name="Eloe-Fadrosh E.A."/>
            <person name="Kyrpides N.C."/>
            <person name="Woyke T."/>
        </authorList>
    </citation>
    <scope>NUCLEOTIDE SEQUENCE</scope>
    <source>
        <strain evidence="1">GVMAG-S-1021933-23</strain>
    </source>
</reference>